<dbReference type="KEGG" id="tva:4761635"/>
<accession>A2EUA0</accession>
<dbReference type="SMR" id="A2EUA0"/>
<keyword evidence="2" id="KW-1185">Reference proteome</keyword>
<dbReference type="RefSeq" id="XP_001316010.1">
    <property type="nucleotide sequence ID" value="XM_001315975.1"/>
</dbReference>
<dbReference type="VEuPathDB" id="TrichDB:TVAG_232700"/>
<proteinExistence type="predicted"/>
<gene>
    <name evidence="1" type="ORF">TVAG_232700</name>
</gene>
<evidence type="ECO:0000313" key="2">
    <source>
        <dbReference type="Proteomes" id="UP000001542"/>
    </source>
</evidence>
<name>A2EUA0_TRIV3</name>
<dbReference type="EMBL" id="DS113494">
    <property type="protein sequence ID" value="EAY03787.1"/>
    <property type="molecule type" value="Genomic_DNA"/>
</dbReference>
<dbReference type="InterPro" id="IPR016024">
    <property type="entry name" value="ARM-type_fold"/>
</dbReference>
<dbReference type="InterPro" id="IPR011989">
    <property type="entry name" value="ARM-like"/>
</dbReference>
<reference evidence="1" key="2">
    <citation type="journal article" date="2007" name="Science">
        <title>Draft genome sequence of the sexually transmitted pathogen Trichomonas vaginalis.</title>
        <authorList>
            <person name="Carlton J.M."/>
            <person name="Hirt R.P."/>
            <person name="Silva J.C."/>
            <person name="Delcher A.L."/>
            <person name="Schatz M."/>
            <person name="Zhao Q."/>
            <person name="Wortman J.R."/>
            <person name="Bidwell S.L."/>
            <person name="Alsmark U.C.M."/>
            <person name="Besteiro S."/>
            <person name="Sicheritz-Ponten T."/>
            <person name="Noel C.J."/>
            <person name="Dacks J.B."/>
            <person name="Foster P.G."/>
            <person name="Simillion C."/>
            <person name="Van de Peer Y."/>
            <person name="Miranda-Saavedra D."/>
            <person name="Barton G.J."/>
            <person name="Westrop G.D."/>
            <person name="Mueller S."/>
            <person name="Dessi D."/>
            <person name="Fiori P.L."/>
            <person name="Ren Q."/>
            <person name="Paulsen I."/>
            <person name="Zhang H."/>
            <person name="Bastida-Corcuera F.D."/>
            <person name="Simoes-Barbosa A."/>
            <person name="Brown M.T."/>
            <person name="Hayes R.D."/>
            <person name="Mukherjee M."/>
            <person name="Okumura C.Y."/>
            <person name="Schneider R."/>
            <person name="Smith A.J."/>
            <person name="Vanacova S."/>
            <person name="Villalvazo M."/>
            <person name="Haas B.J."/>
            <person name="Pertea M."/>
            <person name="Feldblyum T.V."/>
            <person name="Utterback T.R."/>
            <person name="Shu C.L."/>
            <person name="Osoegawa K."/>
            <person name="de Jong P.J."/>
            <person name="Hrdy I."/>
            <person name="Horvathova L."/>
            <person name="Zubacova Z."/>
            <person name="Dolezal P."/>
            <person name="Malik S.B."/>
            <person name="Logsdon J.M. Jr."/>
            <person name="Henze K."/>
            <person name="Gupta A."/>
            <person name="Wang C.C."/>
            <person name="Dunne R.L."/>
            <person name="Upcroft J.A."/>
            <person name="Upcroft P."/>
            <person name="White O."/>
            <person name="Salzberg S.L."/>
            <person name="Tang P."/>
            <person name="Chiu C.-H."/>
            <person name="Lee Y.-S."/>
            <person name="Embley T.M."/>
            <person name="Coombs G.H."/>
            <person name="Mottram J.C."/>
            <person name="Tachezy J."/>
            <person name="Fraser-Liggett C.M."/>
            <person name="Johnson P.J."/>
        </authorList>
    </citation>
    <scope>NUCLEOTIDE SEQUENCE [LARGE SCALE GENOMIC DNA]</scope>
    <source>
        <strain evidence="1">G3</strain>
    </source>
</reference>
<dbReference type="Proteomes" id="UP000001542">
    <property type="component" value="Unassembled WGS sequence"/>
</dbReference>
<dbReference type="SUPFAM" id="SSF48371">
    <property type="entry name" value="ARM repeat"/>
    <property type="match status" value="1"/>
</dbReference>
<protein>
    <submittedName>
        <fullName evidence="1">Uncharacterized protein</fullName>
    </submittedName>
</protein>
<reference evidence="1" key="1">
    <citation type="submission" date="2006-10" db="EMBL/GenBank/DDBJ databases">
        <authorList>
            <person name="Amadeo P."/>
            <person name="Zhao Q."/>
            <person name="Wortman J."/>
            <person name="Fraser-Liggett C."/>
            <person name="Carlton J."/>
        </authorList>
    </citation>
    <scope>NUCLEOTIDE SEQUENCE</scope>
    <source>
        <strain evidence="1">G3</strain>
    </source>
</reference>
<dbReference type="VEuPathDB" id="TrichDB:TVAGG3_1051770"/>
<dbReference type="InParanoid" id="A2EUA0"/>
<organism evidence="1 2">
    <name type="scientific">Trichomonas vaginalis (strain ATCC PRA-98 / G3)</name>
    <dbReference type="NCBI Taxonomy" id="412133"/>
    <lineage>
        <taxon>Eukaryota</taxon>
        <taxon>Metamonada</taxon>
        <taxon>Parabasalia</taxon>
        <taxon>Trichomonadida</taxon>
        <taxon>Trichomonadidae</taxon>
        <taxon>Trichomonas</taxon>
    </lineage>
</organism>
<evidence type="ECO:0000313" key="1">
    <source>
        <dbReference type="EMBL" id="EAY03787.1"/>
    </source>
</evidence>
<dbReference type="AlphaFoldDB" id="A2EUA0"/>
<dbReference type="Gene3D" id="1.25.10.10">
    <property type="entry name" value="Leucine-rich Repeat Variant"/>
    <property type="match status" value="1"/>
</dbReference>
<sequence length="378" mass="42362">MINLLQGVDSIEDGVISLLQDNSYFKWADPCINPDHPTLVHHVIQLNAKLAYLSTPIVTMMIENQTISRLSDFFLTTSWSKEVFSDLMDFFSNVCSDSPEARMLTYGKGVFDSLCNILIQTNETETLLLTTMCINSFFPDAQLVVEDHIADTILVPVRSLIERFIDQQTTDKTAGDILYYALSALSKFCTTRENINNTVKVGLANQILSVANVIARPDTLDIILETISVILSANDTAIFETIQSDINLEFLIKKGGRVICDILVSLFIADETFVVPALSLDAIHMALPILEYGQYEEKLSAASLRANGTVVEEYFMDEHLIRELLDFWKDEQKQPIVAALDKLMDVAKQNINVDTKYDRLIGLFRDYGFIAEDSNGSA</sequence>